<dbReference type="Proteomes" id="UP000606786">
    <property type="component" value="Unassembled WGS sequence"/>
</dbReference>
<evidence type="ECO:0000313" key="1">
    <source>
        <dbReference type="EMBL" id="CAD7013738.1"/>
    </source>
</evidence>
<comment type="caution">
    <text evidence="1">The sequence shown here is derived from an EMBL/GenBank/DDBJ whole genome shotgun (WGS) entry which is preliminary data.</text>
</comment>
<evidence type="ECO:0000313" key="2">
    <source>
        <dbReference type="Proteomes" id="UP000606786"/>
    </source>
</evidence>
<dbReference type="AlphaFoldDB" id="A0A811VBS9"/>
<organism evidence="1 2">
    <name type="scientific">Ceratitis capitata</name>
    <name type="common">Mediterranean fruit fly</name>
    <name type="synonym">Tephritis capitata</name>
    <dbReference type="NCBI Taxonomy" id="7213"/>
    <lineage>
        <taxon>Eukaryota</taxon>
        <taxon>Metazoa</taxon>
        <taxon>Ecdysozoa</taxon>
        <taxon>Arthropoda</taxon>
        <taxon>Hexapoda</taxon>
        <taxon>Insecta</taxon>
        <taxon>Pterygota</taxon>
        <taxon>Neoptera</taxon>
        <taxon>Endopterygota</taxon>
        <taxon>Diptera</taxon>
        <taxon>Brachycera</taxon>
        <taxon>Muscomorpha</taxon>
        <taxon>Tephritoidea</taxon>
        <taxon>Tephritidae</taxon>
        <taxon>Ceratitis</taxon>
        <taxon>Ceratitis</taxon>
    </lineage>
</organism>
<name>A0A811VBS9_CERCA</name>
<keyword evidence="2" id="KW-1185">Reference proteome</keyword>
<protein>
    <submittedName>
        <fullName evidence="1">(Mediterranean fruit fly) hypothetical protein</fullName>
    </submittedName>
</protein>
<reference evidence="1" key="1">
    <citation type="submission" date="2020-11" db="EMBL/GenBank/DDBJ databases">
        <authorList>
            <person name="Whitehead M."/>
        </authorList>
    </citation>
    <scope>NUCLEOTIDE SEQUENCE</scope>
    <source>
        <strain evidence="1">EGII</strain>
    </source>
</reference>
<proteinExistence type="predicted"/>
<dbReference type="EMBL" id="CAJHJT010000056">
    <property type="protein sequence ID" value="CAD7013738.1"/>
    <property type="molecule type" value="Genomic_DNA"/>
</dbReference>
<sequence length="71" mass="7974">MYLPLDVVAVNREVVMQVSTDSAGSCASVWHELRRDAARQTYDECRSNRNYGASVRPTPADANCRHRCCVD</sequence>
<accession>A0A811VBS9</accession>
<gene>
    <name evidence="1" type="ORF">CCAP1982_LOCUS21769</name>
</gene>